<evidence type="ECO:0000313" key="6">
    <source>
        <dbReference type="EMBL" id="MUG67543.1"/>
    </source>
</evidence>
<comment type="caution">
    <text evidence="6">The sequence shown here is derived from an EMBL/GenBank/DDBJ whole genome shotgun (WGS) entry which is preliminary data.</text>
</comment>
<sequence length="193" mass="22022">MSADNIKQAALVHFARDGYEGASLKSIADDCGIKKPSIYAHFSSKEHLFLQVLQDVFEQQERKIDAFFAACADQPLEEQLRGFLDSRQAAYELDDETRFFLRMSFFPPSSLYVEVMEEMVYPFIGRQEDMVTRLLDKGCPAHGDIIHHSRQAAIAYITLLDGIYVEILYGGKDRTARRIAAVWPVYWSGVTKE</sequence>
<dbReference type="Gene3D" id="1.10.357.10">
    <property type="entry name" value="Tetracycline Repressor, domain 2"/>
    <property type="match status" value="1"/>
</dbReference>
<evidence type="ECO:0000256" key="2">
    <source>
        <dbReference type="ARBA" id="ARBA00023125"/>
    </source>
</evidence>
<evidence type="ECO:0000313" key="7">
    <source>
        <dbReference type="Proteomes" id="UP000435177"/>
    </source>
</evidence>
<dbReference type="SUPFAM" id="SSF46689">
    <property type="entry name" value="Homeodomain-like"/>
    <property type="match status" value="1"/>
</dbReference>
<keyword evidence="1" id="KW-0805">Transcription regulation</keyword>
<gene>
    <name evidence="6" type="ORF">GNP94_16260</name>
</gene>
<reference evidence="6 7" key="1">
    <citation type="submission" date="2019-11" db="EMBL/GenBank/DDBJ databases">
        <title>Draft genome sequences of five Paenibacillus species of dairy origin.</title>
        <authorList>
            <person name="Olajide A.M."/>
            <person name="Chen S."/>
            <person name="Lapointe G."/>
        </authorList>
    </citation>
    <scope>NUCLEOTIDE SEQUENCE [LARGE SCALE GENOMIC DNA]</scope>
    <source>
        <strain evidence="6 7">3CS1</strain>
    </source>
</reference>
<dbReference type="PANTHER" id="PTHR30055">
    <property type="entry name" value="HTH-TYPE TRANSCRIPTIONAL REGULATOR RUTR"/>
    <property type="match status" value="1"/>
</dbReference>
<dbReference type="PROSITE" id="PS50977">
    <property type="entry name" value="HTH_TETR_2"/>
    <property type="match status" value="1"/>
</dbReference>
<keyword evidence="2 4" id="KW-0238">DNA-binding</keyword>
<dbReference type="PANTHER" id="PTHR30055:SF238">
    <property type="entry name" value="MYCOFACTOCIN BIOSYNTHESIS TRANSCRIPTIONAL REGULATOR MFTR-RELATED"/>
    <property type="match status" value="1"/>
</dbReference>
<proteinExistence type="predicted"/>
<evidence type="ECO:0000259" key="5">
    <source>
        <dbReference type="PROSITE" id="PS50977"/>
    </source>
</evidence>
<evidence type="ECO:0000256" key="1">
    <source>
        <dbReference type="ARBA" id="ARBA00023015"/>
    </source>
</evidence>
<evidence type="ECO:0000256" key="3">
    <source>
        <dbReference type="ARBA" id="ARBA00023163"/>
    </source>
</evidence>
<dbReference type="RefSeq" id="WP_155618490.1">
    <property type="nucleotide sequence ID" value="NZ_WOAA01000015.1"/>
</dbReference>
<keyword evidence="3" id="KW-0804">Transcription</keyword>
<dbReference type="InterPro" id="IPR009057">
    <property type="entry name" value="Homeodomain-like_sf"/>
</dbReference>
<dbReference type="Gene3D" id="1.10.10.60">
    <property type="entry name" value="Homeodomain-like"/>
    <property type="match status" value="1"/>
</dbReference>
<name>A0ABW9T481_9BACL</name>
<dbReference type="PRINTS" id="PR00455">
    <property type="entry name" value="HTHTETR"/>
</dbReference>
<dbReference type="InterPro" id="IPR001647">
    <property type="entry name" value="HTH_TetR"/>
</dbReference>
<protein>
    <submittedName>
        <fullName evidence="6">TetR family transcriptional regulator</fullName>
    </submittedName>
</protein>
<keyword evidence="7" id="KW-1185">Reference proteome</keyword>
<dbReference type="EMBL" id="WOAA01000015">
    <property type="protein sequence ID" value="MUG67543.1"/>
    <property type="molecule type" value="Genomic_DNA"/>
</dbReference>
<accession>A0ABW9T481</accession>
<dbReference type="Pfam" id="PF00440">
    <property type="entry name" value="TetR_N"/>
    <property type="match status" value="1"/>
</dbReference>
<dbReference type="Proteomes" id="UP000435177">
    <property type="component" value="Unassembled WGS sequence"/>
</dbReference>
<feature type="DNA-binding region" description="H-T-H motif" evidence="4">
    <location>
        <begin position="23"/>
        <end position="42"/>
    </location>
</feature>
<evidence type="ECO:0000256" key="4">
    <source>
        <dbReference type="PROSITE-ProRule" id="PRU00335"/>
    </source>
</evidence>
<dbReference type="InterPro" id="IPR050109">
    <property type="entry name" value="HTH-type_TetR-like_transc_reg"/>
</dbReference>
<feature type="domain" description="HTH tetR-type" evidence="5">
    <location>
        <begin position="1"/>
        <end position="60"/>
    </location>
</feature>
<organism evidence="6 7">
    <name type="scientific">Paenibacillus campinasensis</name>
    <dbReference type="NCBI Taxonomy" id="66347"/>
    <lineage>
        <taxon>Bacteria</taxon>
        <taxon>Bacillati</taxon>
        <taxon>Bacillota</taxon>
        <taxon>Bacilli</taxon>
        <taxon>Bacillales</taxon>
        <taxon>Paenibacillaceae</taxon>
        <taxon>Paenibacillus</taxon>
    </lineage>
</organism>